<reference evidence="1 2" key="1">
    <citation type="journal article" date="2019" name="Nat. Med.">
        <title>A library of human gut bacterial isolates paired with longitudinal multiomics data enables mechanistic microbiome research.</title>
        <authorList>
            <person name="Poyet M."/>
            <person name="Groussin M."/>
            <person name="Gibbons S.M."/>
            <person name="Avila-Pacheco J."/>
            <person name="Jiang X."/>
            <person name="Kearney S.M."/>
            <person name="Perrotta A.R."/>
            <person name="Berdy B."/>
            <person name="Zhao S."/>
            <person name="Lieberman T.D."/>
            <person name="Swanson P.K."/>
            <person name="Smith M."/>
            <person name="Roesemann S."/>
            <person name="Alexander J.E."/>
            <person name="Rich S.A."/>
            <person name="Livny J."/>
            <person name="Vlamakis H."/>
            <person name="Clish C."/>
            <person name="Bullock K."/>
            <person name="Deik A."/>
            <person name="Scott J."/>
            <person name="Pierce K.A."/>
            <person name="Xavier R.J."/>
            <person name="Alm E.J."/>
        </authorList>
    </citation>
    <scope>NUCLEOTIDE SEQUENCE [LARGE SCALE GENOMIC DNA]</scope>
    <source>
        <strain evidence="1 2">BIOML-A1</strain>
    </source>
</reference>
<name>A0A5B3GUR0_9BACT</name>
<evidence type="ECO:0000313" key="1">
    <source>
        <dbReference type="EMBL" id="KAA2377146.1"/>
    </source>
</evidence>
<gene>
    <name evidence="1" type="ORF">F2Y07_03135</name>
</gene>
<dbReference type="AlphaFoldDB" id="A0A5B3GUR0"/>
<dbReference type="Proteomes" id="UP000322658">
    <property type="component" value="Unassembled WGS sequence"/>
</dbReference>
<dbReference type="EMBL" id="VVXJ01000005">
    <property type="protein sequence ID" value="KAA2377146.1"/>
    <property type="molecule type" value="Genomic_DNA"/>
</dbReference>
<sequence>MYDIKLGQGCGIKATMLTPAGGVCDLRRARYIAASLVLPSGATMNCEDIAFNEVTNGVYVRLLGTRELTTTGQYGIVFNVKLEDKTMYSTPVVWFAEVKEDAPTGYHELTLSLSLTVVNFPDNVSYTGASPKISDKNTWLVYDDDLNAYVDTGIEVGYANLLSRYDGKFAEIVVPCTEATNAAAAATVAANNAAAAANSAAGSASAATAAANTAAGKANTATTAANNAATAANTATGKANEAATAANNAAESAQRVVDTYDDVINTLAHSDCTLDERVEALEKALIAVLSGAVVIPKLQIKELNVWGNNSLALVGDSAPTKAPDRAGQFYIDKTARALYFSTGNAAVSDWKIQ</sequence>
<comment type="caution">
    <text evidence="1">The sequence shown here is derived from an EMBL/GenBank/DDBJ whole genome shotgun (WGS) entry which is preliminary data.</text>
</comment>
<dbReference type="RefSeq" id="WP_022061452.1">
    <property type="nucleotide sequence ID" value="NZ_CAUENT010000054.1"/>
</dbReference>
<evidence type="ECO:0000313" key="2">
    <source>
        <dbReference type="Proteomes" id="UP000322658"/>
    </source>
</evidence>
<organism evidence="1 2">
    <name type="scientific">Alistipes shahii</name>
    <dbReference type="NCBI Taxonomy" id="328814"/>
    <lineage>
        <taxon>Bacteria</taxon>
        <taxon>Pseudomonadati</taxon>
        <taxon>Bacteroidota</taxon>
        <taxon>Bacteroidia</taxon>
        <taxon>Bacteroidales</taxon>
        <taxon>Rikenellaceae</taxon>
        <taxon>Alistipes</taxon>
    </lineage>
</organism>
<evidence type="ECO:0008006" key="3">
    <source>
        <dbReference type="Google" id="ProtNLM"/>
    </source>
</evidence>
<protein>
    <recommendedName>
        <fullName evidence="3">DUF2479 domain-containing protein</fullName>
    </recommendedName>
</protein>
<proteinExistence type="predicted"/>
<accession>A0A5B3GUR0</accession>